<evidence type="ECO:0000313" key="2">
    <source>
        <dbReference type="EMBL" id="SUZ72206.1"/>
    </source>
</evidence>
<name>A0A381PYR7_9ZZZZ</name>
<evidence type="ECO:0008006" key="3">
    <source>
        <dbReference type="Google" id="ProtNLM"/>
    </source>
</evidence>
<sequence>MKTVLPTKLHETKLNVYLITFEVTISSLLCFTRILITGIYSDRYFLYRNILMKIDIGLTFLLIFFKSLLPQHRIMKESLFGT</sequence>
<protein>
    <recommendedName>
        <fullName evidence="3">7TM-DISM receptor extracellular domain-containing protein</fullName>
    </recommendedName>
</protein>
<dbReference type="EMBL" id="UINC01001147">
    <property type="protein sequence ID" value="SUZ72206.1"/>
    <property type="molecule type" value="Genomic_DNA"/>
</dbReference>
<evidence type="ECO:0000256" key="1">
    <source>
        <dbReference type="SAM" id="Phobius"/>
    </source>
</evidence>
<organism evidence="2">
    <name type="scientific">marine metagenome</name>
    <dbReference type="NCBI Taxonomy" id="408172"/>
    <lineage>
        <taxon>unclassified sequences</taxon>
        <taxon>metagenomes</taxon>
        <taxon>ecological metagenomes</taxon>
    </lineage>
</organism>
<keyword evidence="1" id="KW-1133">Transmembrane helix</keyword>
<gene>
    <name evidence="2" type="ORF">METZ01_LOCUS25060</name>
</gene>
<accession>A0A381PYR7</accession>
<dbReference type="AlphaFoldDB" id="A0A381PYR7"/>
<feature type="transmembrane region" description="Helical" evidence="1">
    <location>
        <begin position="16"/>
        <end position="40"/>
    </location>
</feature>
<keyword evidence="1" id="KW-0472">Membrane</keyword>
<feature type="transmembrane region" description="Helical" evidence="1">
    <location>
        <begin position="46"/>
        <end position="65"/>
    </location>
</feature>
<keyword evidence="1" id="KW-0812">Transmembrane</keyword>
<reference evidence="2" key="1">
    <citation type="submission" date="2018-05" db="EMBL/GenBank/DDBJ databases">
        <authorList>
            <person name="Lanie J.A."/>
            <person name="Ng W.-L."/>
            <person name="Kazmierczak K.M."/>
            <person name="Andrzejewski T.M."/>
            <person name="Davidsen T.M."/>
            <person name="Wayne K.J."/>
            <person name="Tettelin H."/>
            <person name="Glass J.I."/>
            <person name="Rusch D."/>
            <person name="Podicherti R."/>
            <person name="Tsui H.-C.T."/>
            <person name="Winkler M.E."/>
        </authorList>
    </citation>
    <scope>NUCLEOTIDE SEQUENCE</scope>
</reference>
<proteinExistence type="predicted"/>